<dbReference type="Proteomes" id="UP000800035">
    <property type="component" value="Unassembled WGS sequence"/>
</dbReference>
<organism evidence="5 6">
    <name type="scientific">Byssothecium circinans</name>
    <dbReference type="NCBI Taxonomy" id="147558"/>
    <lineage>
        <taxon>Eukaryota</taxon>
        <taxon>Fungi</taxon>
        <taxon>Dikarya</taxon>
        <taxon>Ascomycota</taxon>
        <taxon>Pezizomycotina</taxon>
        <taxon>Dothideomycetes</taxon>
        <taxon>Pleosporomycetidae</taxon>
        <taxon>Pleosporales</taxon>
        <taxon>Massarineae</taxon>
        <taxon>Massarinaceae</taxon>
        <taxon>Byssothecium</taxon>
    </lineage>
</organism>
<keyword evidence="6" id="KW-1185">Reference proteome</keyword>
<accession>A0A6A5TCK4</accession>
<dbReference type="Pfam" id="PF00135">
    <property type="entry name" value="COesterase"/>
    <property type="match status" value="1"/>
</dbReference>
<dbReference type="PANTHER" id="PTHR43142">
    <property type="entry name" value="CARBOXYLIC ESTER HYDROLASE"/>
    <property type="match status" value="1"/>
</dbReference>
<evidence type="ECO:0000259" key="4">
    <source>
        <dbReference type="Pfam" id="PF00135"/>
    </source>
</evidence>
<reference evidence="5" key="1">
    <citation type="journal article" date="2020" name="Stud. Mycol.">
        <title>101 Dothideomycetes genomes: a test case for predicting lifestyles and emergence of pathogens.</title>
        <authorList>
            <person name="Haridas S."/>
            <person name="Albert R."/>
            <person name="Binder M."/>
            <person name="Bloem J."/>
            <person name="Labutti K."/>
            <person name="Salamov A."/>
            <person name="Andreopoulos B."/>
            <person name="Baker S."/>
            <person name="Barry K."/>
            <person name="Bills G."/>
            <person name="Bluhm B."/>
            <person name="Cannon C."/>
            <person name="Castanera R."/>
            <person name="Culley D."/>
            <person name="Daum C."/>
            <person name="Ezra D."/>
            <person name="Gonzalez J."/>
            <person name="Henrissat B."/>
            <person name="Kuo A."/>
            <person name="Liang C."/>
            <person name="Lipzen A."/>
            <person name="Lutzoni F."/>
            <person name="Magnuson J."/>
            <person name="Mondo S."/>
            <person name="Nolan M."/>
            <person name="Ohm R."/>
            <person name="Pangilinan J."/>
            <person name="Park H.-J."/>
            <person name="Ramirez L."/>
            <person name="Alfaro M."/>
            <person name="Sun H."/>
            <person name="Tritt A."/>
            <person name="Yoshinaga Y."/>
            <person name="Zwiers L.-H."/>
            <person name="Turgeon B."/>
            <person name="Goodwin S."/>
            <person name="Spatafora J."/>
            <person name="Crous P."/>
            <person name="Grigoriev I."/>
        </authorList>
    </citation>
    <scope>NUCLEOTIDE SEQUENCE</scope>
    <source>
        <strain evidence="5">CBS 675.92</strain>
    </source>
</reference>
<protein>
    <recommendedName>
        <fullName evidence="3">Carboxylic ester hydrolase</fullName>
        <ecNumber evidence="3">3.1.1.-</ecNumber>
    </recommendedName>
</protein>
<dbReference type="InterPro" id="IPR002018">
    <property type="entry name" value="CarbesteraseB"/>
</dbReference>
<dbReference type="PANTHER" id="PTHR43142:SF11">
    <property type="entry name" value="CARBOXYLIC ESTER HYDROLASE"/>
    <property type="match status" value="1"/>
</dbReference>
<name>A0A6A5TCK4_9PLEO</name>
<dbReference type="Gene3D" id="3.40.50.1820">
    <property type="entry name" value="alpha/beta hydrolase"/>
    <property type="match status" value="1"/>
</dbReference>
<keyword evidence="2 3" id="KW-0378">Hydrolase</keyword>
<comment type="similarity">
    <text evidence="1 3">Belongs to the type-B carboxylesterase/lipase family.</text>
</comment>
<evidence type="ECO:0000256" key="2">
    <source>
        <dbReference type="ARBA" id="ARBA00022801"/>
    </source>
</evidence>
<dbReference type="EC" id="3.1.1.-" evidence="3"/>
<dbReference type="SUPFAM" id="SSF53474">
    <property type="entry name" value="alpha/beta-Hydrolases"/>
    <property type="match status" value="1"/>
</dbReference>
<proteinExistence type="inferred from homology"/>
<evidence type="ECO:0000256" key="1">
    <source>
        <dbReference type="ARBA" id="ARBA00005964"/>
    </source>
</evidence>
<dbReference type="EMBL" id="ML977027">
    <property type="protein sequence ID" value="KAF1950331.1"/>
    <property type="molecule type" value="Genomic_DNA"/>
</dbReference>
<dbReference type="GO" id="GO:0016787">
    <property type="term" value="F:hydrolase activity"/>
    <property type="evidence" value="ECO:0007669"/>
    <property type="project" value="UniProtKB-KW"/>
</dbReference>
<evidence type="ECO:0000313" key="5">
    <source>
        <dbReference type="EMBL" id="KAF1950331.1"/>
    </source>
</evidence>
<dbReference type="OrthoDB" id="6846267at2759"/>
<dbReference type="PROSITE" id="PS00122">
    <property type="entry name" value="CARBOXYLESTERASE_B_1"/>
    <property type="match status" value="1"/>
</dbReference>
<dbReference type="InterPro" id="IPR029058">
    <property type="entry name" value="AB_hydrolase_fold"/>
</dbReference>
<evidence type="ECO:0000256" key="3">
    <source>
        <dbReference type="RuleBase" id="RU361235"/>
    </source>
</evidence>
<dbReference type="AlphaFoldDB" id="A0A6A5TCK4"/>
<feature type="domain" description="Carboxylesterase type B" evidence="4">
    <location>
        <begin position="4"/>
        <end position="472"/>
    </location>
</feature>
<sequence length="529" mass="57921">MATLKTALGEFTGKAGDEIIQYLGIKYASVKDQLSNPELVTSYETQVIDASSFGPQAPAMNSCEFEQIVLIQQHLGVPVSPPMSGTECLNLNITVPKIDTSTAGNEKLPVMVFIHGGGFIMGSNYWPHYDPSQLVKFSVELGMPVIAVNINYRLGILGNLTSSRLREAGYSGNNSLRDQKCALHWIKAHISHFGGDPENVTLFGESAGAAAALYQLFSKEALFKRVISMSGTPIMLKPVPPSVAETSYDMIMRALGLENASVEERIKHLTTISPEELVAKTPMSVPLKPFVDGDIVPTTISFKMLAEGERELDDVMHGREWCEELMIGDCQHDGTVYFFMGLAERKAGIASTIYISLAKNMGAASAQAVLEAYNIMSTTSDDEAMKAILELANDLAYYAPAVKFAKSFPGKSYYYHFNELNPWDGAFNGCATHLLDAAFLFQNFSDMLDGRQRKVGRDMGEAFLRFVNGIKPWKILKGQDVYDGVKAFGVGDAKLGASGRRDVLFKLEQEGKIELDALSMAWDMFVAGK</sequence>
<evidence type="ECO:0000313" key="6">
    <source>
        <dbReference type="Proteomes" id="UP000800035"/>
    </source>
</evidence>
<dbReference type="InterPro" id="IPR019826">
    <property type="entry name" value="Carboxylesterase_B_AS"/>
</dbReference>
<gene>
    <name evidence="5" type="ORF">CC80DRAFT_456175</name>
</gene>